<dbReference type="STRING" id="4155.A0A022R5Z2"/>
<evidence type="ECO:0000256" key="3">
    <source>
        <dbReference type="ARBA" id="ARBA00022475"/>
    </source>
</evidence>
<reference evidence="16 17" key="1">
    <citation type="journal article" date="2013" name="Proc. Natl. Acad. Sci. U.S.A.">
        <title>Fine-scale variation in meiotic recombination in Mimulus inferred from population shotgun sequencing.</title>
        <authorList>
            <person name="Hellsten U."/>
            <person name="Wright K.M."/>
            <person name="Jenkins J."/>
            <person name="Shu S."/>
            <person name="Yuan Y."/>
            <person name="Wessler S.R."/>
            <person name="Schmutz J."/>
            <person name="Willis J.H."/>
            <person name="Rokhsar D.S."/>
        </authorList>
    </citation>
    <scope>NUCLEOTIDE SEQUENCE [LARGE SCALE GENOMIC DNA]</scope>
    <source>
        <strain evidence="17">cv. DUN x IM62</strain>
    </source>
</reference>
<evidence type="ECO:0000256" key="7">
    <source>
        <dbReference type="ARBA" id="ARBA00022723"/>
    </source>
</evidence>
<gene>
    <name evidence="16" type="ORF">MIMGU_mgv1a015217mg</name>
</gene>
<dbReference type="FunFam" id="3.10.120.10:FF:000006">
    <property type="entry name" value="Membrane steroid-binding protein 1"/>
    <property type="match status" value="1"/>
</dbReference>
<dbReference type="EMBL" id="KI630608">
    <property type="protein sequence ID" value="EYU35661.1"/>
    <property type="molecule type" value="Genomic_DNA"/>
</dbReference>
<keyword evidence="5" id="KW-0754">Steroid-binding</keyword>
<evidence type="ECO:0000256" key="11">
    <source>
        <dbReference type="ARBA" id="ARBA00023121"/>
    </source>
</evidence>
<keyword evidence="8" id="KW-0256">Endoplasmic reticulum</keyword>
<keyword evidence="10" id="KW-0408">Iron</keyword>
<dbReference type="GO" id="GO:0012505">
    <property type="term" value="C:endomembrane system"/>
    <property type="evidence" value="ECO:0000318"/>
    <property type="project" value="GO_Central"/>
</dbReference>
<dbReference type="InterPro" id="IPR001199">
    <property type="entry name" value="Cyt_B5-like_heme/steroid-bd"/>
</dbReference>
<dbReference type="GO" id="GO:0046872">
    <property type="term" value="F:metal ion binding"/>
    <property type="evidence" value="ECO:0007669"/>
    <property type="project" value="UniProtKB-KW"/>
</dbReference>
<keyword evidence="4" id="KW-0349">Heme</keyword>
<evidence type="ECO:0000256" key="9">
    <source>
        <dbReference type="ARBA" id="ARBA00022989"/>
    </source>
</evidence>
<dbReference type="InterPro" id="IPR050577">
    <property type="entry name" value="MAPR/NEUFC/NENF-like"/>
</dbReference>
<keyword evidence="11" id="KW-0446">Lipid-binding</keyword>
<dbReference type="InterPro" id="IPR036400">
    <property type="entry name" value="Cyt_B5-like_heme/steroid_sf"/>
</dbReference>
<dbReference type="Pfam" id="PF00173">
    <property type="entry name" value="Cyt-b5"/>
    <property type="match status" value="1"/>
</dbReference>
<comment type="subcellular location">
    <subcellularLocation>
        <location evidence="1">Cell membrane</location>
    </subcellularLocation>
    <subcellularLocation>
        <location evidence="2">Endoplasmic reticulum</location>
    </subcellularLocation>
</comment>
<dbReference type="PhylomeDB" id="A0A022R5Z2"/>
<evidence type="ECO:0000256" key="13">
    <source>
        <dbReference type="ARBA" id="ARBA00038357"/>
    </source>
</evidence>
<evidence type="ECO:0000259" key="15">
    <source>
        <dbReference type="SMART" id="SM01117"/>
    </source>
</evidence>
<dbReference type="Proteomes" id="UP000030748">
    <property type="component" value="Unassembled WGS sequence"/>
</dbReference>
<evidence type="ECO:0000256" key="1">
    <source>
        <dbReference type="ARBA" id="ARBA00004236"/>
    </source>
</evidence>
<dbReference type="PANTHER" id="PTHR10281:SF72">
    <property type="entry name" value="NEUDESIN"/>
    <property type="match status" value="1"/>
</dbReference>
<sequence length="164" mass="18315">MYVTYKVVSGMFVAADDYAAVKRANEFALREPVQMGDAVTEEELRAYDGSDPNKPLLMAIKGQIYDVSRSRMFYGPGGPYALFAGRDASRALALMSFEPTDLTGNVEGLSESELEVLQDWEYKFMEKYVKVGQLVSKTSAPKETENEGEASKLHEDKSEETRTE</sequence>
<keyword evidence="12" id="KW-0472">Membrane</keyword>
<keyword evidence="7" id="KW-0479">Metal-binding</keyword>
<feature type="region of interest" description="Disordered" evidence="14">
    <location>
        <begin position="135"/>
        <end position="164"/>
    </location>
</feature>
<keyword evidence="3" id="KW-1003">Cell membrane</keyword>
<dbReference type="GO" id="GO:0005783">
    <property type="term" value="C:endoplasmic reticulum"/>
    <property type="evidence" value="ECO:0000318"/>
    <property type="project" value="GO_Central"/>
</dbReference>
<keyword evidence="6" id="KW-0812">Transmembrane</keyword>
<evidence type="ECO:0000256" key="5">
    <source>
        <dbReference type="ARBA" id="ARBA00022665"/>
    </source>
</evidence>
<dbReference type="Gene3D" id="3.10.120.10">
    <property type="entry name" value="Cytochrome b5-like heme/steroid binding domain"/>
    <property type="match status" value="1"/>
</dbReference>
<evidence type="ECO:0000256" key="12">
    <source>
        <dbReference type="ARBA" id="ARBA00023136"/>
    </source>
</evidence>
<evidence type="ECO:0000256" key="8">
    <source>
        <dbReference type="ARBA" id="ARBA00022824"/>
    </source>
</evidence>
<organism evidence="16 17">
    <name type="scientific">Erythranthe guttata</name>
    <name type="common">Yellow monkey flower</name>
    <name type="synonym">Mimulus guttatus</name>
    <dbReference type="NCBI Taxonomy" id="4155"/>
    <lineage>
        <taxon>Eukaryota</taxon>
        <taxon>Viridiplantae</taxon>
        <taxon>Streptophyta</taxon>
        <taxon>Embryophyta</taxon>
        <taxon>Tracheophyta</taxon>
        <taxon>Spermatophyta</taxon>
        <taxon>Magnoliopsida</taxon>
        <taxon>eudicotyledons</taxon>
        <taxon>Gunneridae</taxon>
        <taxon>Pentapetalae</taxon>
        <taxon>asterids</taxon>
        <taxon>lamiids</taxon>
        <taxon>Lamiales</taxon>
        <taxon>Phrymaceae</taxon>
        <taxon>Erythranthe</taxon>
    </lineage>
</organism>
<name>A0A022R5Z2_ERYGU</name>
<dbReference type="GO" id="GO:0016020">
    <property type="term" value="C:membrane"/>
    <property type="evidence" value="ECO:0000318"/>
    <property type="project" value="GO_Central"/>
</dbReference>
<evidence type="ECO:0000256" key="2">
    <source>
        <dbReference type="ARBA" id="ARBA00004240"/>
    </source>
</evidence>
<dbReference type="GO" id="GO:0005496">
    <property type="term" value="F:steroid binding"/>
    <property type="evidence" value="ECO:0007669"/>
    <property type="project" value="UniProtKB-KW"/>
</dbReference>
<evidence type="ECO:0000256" key="4">
    <source>
        <dbReference type="ARBA" id="ARBA00022617"/>
    </source>
</evidence>
<dbReference type="SUPFAM" id="SSF55856">
    <property type="entry name" value="Cytochrome b5-like heme/steroid binding domain"/>
    <property type="match status" value="1"/>
</dbReference>
<evidence type="ECO:0000256" key="10">
    <source>
        <dbReference type="ARBA" id="ARBA00023004"/>
    </source>
</evidence>
<feature type="compositionally biased region" description="Basic and acidic residues" evidence="14">
    <location>
        <begin position="140"/>
        <end position="164"/>
    </location>
</feature>
<evidence type="ECO:0000256" key="14">
    <source>
        <dbReference type="SAM" id="MobiDB-lite"/>
    </source>
</evidence>
<feature type="domain" description="Cytochrome b5 heme-binding" evidence="15">
    <location>
        <begin position="39"/>
        <end position="135"/>
    </location>
</feature>
<evidence type="ECO:0000256" key="6">
    <source>
        <dbReference type="ARBA" id="ARBA00022692"/>
    </source>
</evidence>
<comment type="similarity">
    <text evidence="13">Belongs to the cytochrome b5 family. MAPR subfamily.</text>
</comment>
<evidence type="ECO:0000313" key="16">
    <source>
        <dbReference type="EMBL" id="EYU35661.1"/>
    </source>
</evidence>
<keyword evidence="9" id="KW-1133">Transmembrane helix</keyword>
<dbReference type="PANTHER" id="PTHR10281">
    <property type="entry name" value="MEMBRANE-ASSOCIATED PROGESTERONE RECEPTOR COMPONENT-RELATED"/>
    <property type="match status" value="1"/>
</dbReference>
<dbReference type="AlphaFoldDB" id="A0A022R5Z2"/>
<evidence type="ECO:0000313" key="17">
    <source>
        <dbReference type="Proteomes" id="UP000030748"/>
    </source>
</evidence>
<dbReference type="GO" id="GO:0005886">
    <property type="term" value="C:plasma membrane"/>
    <property type="evidence" value="ECO:0007669"/>
    <property type="project" value="UniProtKB-SubCell"/>
</dbReference>
<accession>A0A022R5Z2</accession>
<protein>
    <recommendedName>
        <fullName evidence="15">Cytochrome b5 heme-binding domain-containing protein</fullName>
    </recommendedName>
</protein>
<proteinExistence type="inferred from homology"/>
<dbReference type="SMART" id="SM01117">
    <property type="entry name" value="Cyt-b5"/>
    <property type="match status" value="1"/>
</dbReference>
<keyword evidence="17" id="KW-1185">Reference proteome</keyword>
<dbReference type="eggNOG" id="KOG1110">
    <property type="taxonomic scope" value="Eukaryota"/>
</dbReference>